<evidence type="ECO:0000313" key="3">
    <source>
        <dbReference type="Proteomes" id="UP001235939"/>
    </source>
</evidence>
<dbReference type="EMBL" id="CP092883">
    <property type="protein sequence ID" value="UYV82034.1"/>
    <property type="molecule type" value="Genomic_DNA"/>
</dbReference>
<accession>A0ABY6LLG0</accession>
<proteinExistence type="predicted"/>
<feature type="domain" description="Mos1 transposase HTH" evidence="1">
    <location>
        <begin position="142"/>
        <end position="185"/>
    </location>
</feature>
<organism evidence="2 3">
    <name type="scientific">Cordylochernes scorpioides</name>
    <dbReference type="NCBI Taxonomy" id="51811"/>
    <lineage>
        <taxon>Eukaryota</taxon>
        <taxon>Metazoa</taxon>
        <taxon>Ecdysozoa</taxon>
        <taxon>Arthropoda</taxon>
        <taxon>Chelicerata</taxon>
        <taxon>Arachnida</taxon>
        <taxon>Pseudoscorpiones</taxon>
        <taxon>Cheliferoidea</taxon>
        <taxon>Chernetidae</taxon>
        <taxon>Cordylochernes</taxon>
    </lineage>
</organism>
<sequence>MTIHPDGTRTYRTCNNCPGVELTPTHIFSCPAMAAALQKIDIDPEQQLYTLKIENSAVIEICNTSYSRVQWKIRVVQLKINVFQFENIREKFAAPGEAEEGAGWETAAGWQPADQLYLVIAPVLSPDVETHAGTTGVLENVLEFLFKSGDISATTIHSKLQPVYGNEILDRSTIQRWIQRFQKGDFDLHDKERPGKPSTVTTDQNLALVEEIVKNNRTITTYQLMKKLSIFKRSIHKLLSYLGYRKLCSQ</sequence>
<dbReference type="InterPro" id="IPR041426">
    <property type="entry name" value="Mos1_HTH"/>
</dbReference>
<evidence type="ECO:0000313" key="2">
    <source>
        <dbReference type="EMBL" id="UYV82034.1"/>
    </source>
</evidence>
<dbReference type="InterPro" id="IPR052709">
    <property type="entry name" value="Transposase-MT_Hybrid"/>
</dbReference>
<dbReference type="Gene3D" id="1.10.10.1450">
    <property type="match status" value="1"/>
</dbReference>
<dbReference type="PANTHER" id="PTHR46060">
    <property type="entry name" value="MARINER MOS1 TRANSPOSASE-LIKE PROTEIN"/>
    <property type="match status" value="1"/>
</dbReference>
<protein>
    <recommendedName>
        <fullName evidence="1">Mos1 transposase HTH domain-containing protein</fullName>
    </recommendedName>
</protein>
<reference evidence="2 3" key="1">
    <citation type="submission" date="2022-01" db="EMBL/GenBank/DDBJ databases">
        <title>A chromosomal length assembly of Cordylochernes scorpioides.</title>
        <authorList>
            <person name="Zeh D."/>
            <person name="Zeh J."/>
        </authorList>
    </citation>
    <scope>NUCLEOTIDE SEQUENCE [LARGE SCALE GENOMIC DNA]</scope>
    <source>
        <strain evidence="2">IN4F17</strain>
        <tissue evidence="2">Whole Body</tissue>
    </source>
</reference>
<dbReference type="Pfam" id="PF17906">
    <property type="entry name" value="HTH_48"/>
    <property type="match status" value="1"/>
</dbReference>
<gene>
    <name evidence="2" type="ORF">LAZ67_21000526</name>
</gene>
<dbReference type="Proteomes" id="UP001235939">
    <property type="component" value="Chromosome 21"/>
</dbReference>
<dbReference type="PANTHER" id="PTHR46060:SF1">
    <property type="entry name" value="MARINER MOS1 TRANSPOSASE-LIKE PROTEIN"/>
    <property type="match status" value="1"/>
</dbReference>
<evidence type="ECO:0000259" key="1">
    <source>
        <dbReference type="Pfam" id="PF17906"/>
    </source>
</evidence>
<keyword evidence="3" id="KW-1185">Reference proteome</keyword>
<name>A0ABY6LLG0_9ARAC</name>